<dbReference type="EMBL" id="SJPX01000001">
    <property type="protein sequence ID" value="TWU57485.1"/>
    <property type="molecule type" value="Genomic_DNA"/>
</dbReference>
<evidence type="ECO:0008006" key="4">
    <source>
        <dbReference type="Google" id="ProtNLM"/>
    </source>
</evidence>
<gene>
    <name evidence="2" type="ORF">Poly59_03920</name>
</gene>
<evidence type="ECO:0000256" key="1">
    <source>
        <dbReference type="SAM" id="Phobius"/>
    </source>
</evidence>
<protein>
    <recommendedName>
        <fullName evidence="4">Zinc-finger domain-containing protein</fullName>
    </recommendedName>
</protein>
<dbReference type="OrthoDB" id="292771at2"/>
<dbReference type="AlphaFoldDB" id="A0A5C6F885"/>
<feature type="transmembrane region" description="Helical" evidence="1">
    <location>
        <begin position="78"/>
        <end position="99"/>
    </location>
</feature>
<name>A0A5C6F885_9BACT</name>
<accession>A0A5C6F885</accession>
<keyword evidence="1" id="KW-0812">Transmembrane</keyword>
<evidence type="ECO:0000313" key="2">
    <source>
        <dbReference type="EMBL" id="TWU57485.1"/>
    </source>
</evidence>
<keyword evidence="1" id="KW-0472">Membrane</keyword>
<comment type="caution">
    <text evidence="2">The sequence shown here is derived from an EMBL/GenBank/DDBJ whole genome shotgun (WGS) entry which is preliminary data.</text>
</comment>
<sequence>MIDRCAQFEQRMHERLDQRRPLSADAVLTSHADHCARCQQTLDAWRSIDLALPSPRPAANSASVLRPQSLSTSQTSSLSLAWIALAAMVLATMTGLAFYSNQPVAPTAQAYVPAVPNELLEHADPVAWWNEARDRDWISQTMPTVRSVREGVAPLGRSLIRAVTILTTGTGDGQTS</sequence>
<evidence type="ECO:0000313" key="3">
    <source>
        <dbReference type="Proteomes" id="UP000317977"/>
    </source>
</evidence>
<keyword evidence="3" id="KW-1185">Reference proteome</keyword>
<proteinExistence type="predicted"/>
<organism evidence="2 3">
    <name type="scientific">Rubripirellula reticaptiva</name>
    <dbReference type="NCBI Taxonomy" id="2528013"/>
    <lineage>
        <taxon>Bacteria</taxon>
        <taxon>Pseudomonadati</taxon>
        <taxon>Planctomycetota</taxon>
        <taxon>Planctomycetia</taxon>
        <taxon>Pirellulales</taxon>
        <taxon>Pirellulaceae</taxon>
        <taxon>Rubripirellula</taxon>
    </lineage>
</organism>
<keyword evidence="1" id="KW-1133">Transmembrane helix</keyword>
<dbReference type="Proteomes" id="UP000317977">
    <property type="component" value="Unassembled WGS sequence"/>
</dbReference>
<dbReference type="RefSeq" id="WP_146532382.1">
    <property type="nucleotide sequence ID" value="NZ_SJPX01000001.1"/>
</dbReference>
<reference evidence="2 3" key="1">
    <citation type="submission" date="2019-02" db="EMBL/GenBank/DDBJ databases">
        <title>Deep-cultivation of Planctomycetes and their phenomic and genomic characterization uncovers novel biology.</title>
        <authorList>
            <person name="Wiegand S."/>
            <person name="Jogler M."/>
            <person name="Boedeker C."/>
            <person name="Pinto D."/>
            <person name="Vollmers J."/>
            <person name="Rivas-Marin E."/>
            <person name="Kohn T."/>
            <person name="Peeters S.H."/>
            <person name="Heuer A."/>
            <person name="Rast P."/>
            <person name="Oberbeckmann S."/>
            <person name="Bunk B."/>
            <person name="Jeske O."/>
            <person name="Meyerdierks A."/>
            <person name="Storesund J.E."/>
            <person name="Kallscheuer N."/>
            <person name="Luecker S."/>
            <person name="Lage O.M."/>
            <person name="Pohl T."/>
            <person name="Merkel B.J."/>
            <person name="Hornburger P."/>
            <person name="Mueller R.-W."/>
            <person name="Bruemmer F."/>
            <person name="Labrenz M."/>
            <person name="Spormann A.M."/>
            <person name="Op Den Camp H."/>
            <person name="Overmann J."/>
            <person name="Amann R."/>
            <person name="Jetten M.S.M."/>
            <person name="Mascher T."/>
            <person name="Medema M.H."/>
            <person name="Devos D.P."/>
            <person name="Kaster A.-K."/>
            <person name="Ovreas L."/>
            <person name="Rohde M."/>
            <person name="Galperin M.Y."/>
            <person name="Jogler C."/>
        </authorList>
    </citation>
    <scope>NUCLEOTIDE SEQUENCE [LARGE SCALE GENOMIC DNA]</scope>
    <source>
        <strain evidence="2 3">Poly59</strain>
    </source>
</reference>